<evidence type="ECO:0000313" key="2">
    <source>
        <dbReference type="Proteomes" id="UP001055879"/>
    </source>
</evidence>
<dbReference type="EMBL" id="CM042049">
    <property type="protein sequence ID" value="KAI3746045.1"/>
    <property type="molecule type" value="Genomic_DNA"/>
</dbReference>
<reference evidence="1 2" key="2">
    <citation type="journal article" date="2022" name="Mol. Ecol. Resour.">
        <title>The genomes of chicory, endive, great burdock and yacon provide insights into Asteraceae paleo-polyploidization history and plant inulin production.</title>
        <authorList>
            <person name="Fan W."/>
            <person name="Wang S."/>
            <person name="Wang H."/>
            <person name="Wang A."/>
            <person name="Jiang F."/>
            <person name="Liu H."/>
            <person name="Zhao H."/>
            <person name="Xu D."/>
            <person name="Zhang Y."/>
        </authorList>
    </citation>
    <scope>NUCLEOTIDE SEQUENCE [LARGE SCALE GENOMIC DNA]</scope>
    <source>
        <strain evidence="2">cv. Niubang</strain>
    </source>
</reference>
<reference evidence="2" key="1">
    <citation type="journal article" date="2022" name="Mol. Ecol. Resour.">
        <title>The genomes of chicory, endive, great burdock and yacon provide insights into Asteraceae palaeo-polyploidization history and plant inulin production.</title>
        <authorList>
            <person name="Fan W."/>
            <person name="Wang S."/>
            <person name="Wang H."/>
            <person name="Wang A."/>
            <person name="Jiang F."/>
            <person name="Liu H."/>
            <person name="Zhao H."/>
            <person name="Xu D."/>
            <person name="Zhang Y."/>
        </authorList>
    </citation>
    <scope>NUCLEOTIDE SEQUENCE [LARGE SCALE GENOMIC DNA]</scope>
    <source>
        <strain evidence="2">cv. Niubang</strain>
    </source>
</reference>
<name>A0ACB9DHS2_ARCLA</name>
<protein>
    <submittedName>
        <fullName evidence="1">Uncharacterized protein</fullName>
    </submittedName>
</protein>
<comment type="caution">
    <text evidence="1">The sequence shown here is derived from an EMBL/GenBank/DDBJ whole genome shotgun (WGS) entry which is preliminary data.</text>
</comment>
<sequence>MEQQKYDVEKQVTVKGKEKVTCDTSKPKTDRVSFKVFRSSGATEFTGFANPVVAIQWLQNTEKVFRITRVWNEDKVNYATAMFIDRALIWWNATYESLSEDVRDNMTWESFKTQFHAQYCPADLQRRLEKEFLELKQGNSSVIEYETQFNQKAQFALRFLTSERDRIDHFIDGLRREIRDFVANRDIPDFDRAVEYARRREYDLTRRDDDPFPSSKRQRIERASSVPAHRQSRFPNLRRTHSQTTSRAPSQAFSLQPNMPRDCRRCGKTHHGRCDIDRSVVKCFCCGEMDHVRTNCPHRERACYSCGILGHRQRDCPRMKRDESKASVQRPVTIGTFVQKEEVPKARARAFQITAEEAREEPDVVTGILLLNSRPARILFDSGATNSFVSHMYTRYLESVPTRLHKPLTVDTANGITLIADKVYRDGILVLDDHEFSVDLIPIDIRGFDVVIGMDWLARNRADIICSLRMIRIPIDDGGYLYVYGERRIGDIKVISMLKARRYLSKGCSAFLAYVLDASKEVKKTVKDVPIVCEYLDVFPDDLPGLPSDMQVEFRIDLVPGAAPIAKTPYRLAPAEMKEMMSQLQELLDKGFIRPSTLPWGAPVLFVKKKDGSFRMCIDYQELNKVTIKNKYPLPRIDDLFDQLHGASYFSKIDLRSGYHQLKVREEDVPKTAFRTRYGHYEFLVMPFGLTNAPAAFMDLMNRVCRLMIDKSVIVFIDDILVYSKTEADHAVHLREMLELLRNERLYAKFSKCDFWLRQVQFLGHTISCDGVSVDPSKIEAIQKWEQPKNASEVRSFLGLAGYYRRFIRDFSKIAVPFTSLTRKDVKFVWTEAQENAFQTLKDCLTHAPVLALPEGSNDFIVYSDASKLGLGCVLMQRGKVIAYASRQLK</sequence>
<gene>
    <name evidence="1" type="ORF">L6452_08463</name>
</gene>
<organism evidence="1 2">
    <name type="scientific">Arctium lappa</name>
    <name type="common">Greater burdock</name>
    <name type="synonym">Lappa major</name>
    <dbReference type="NCBI Taxonomy" id="4217"/>
    <lineage>
        <taxon>Eukaryota</taxon>
        <taxon>Viridiplantae</taxon>
        <taxon>Streptophyta</taxon>
        <taxon>Embryophyta</taxon>
        <taxon>Tracheophyta</taxon>
        <taxon>Spermatophyta</taxon>
        <taxon>Magnoliopsida</taxon>
        <taxon>eudicotyledons</taxon>
        <taxon>Gunneridae</taxon>
        <taxon>Pentapetalae</taxon>
        <taxon>asterids</taxon>
        <taxon>campanulids</taxon>
        <taxon>Asterales</taxon>
        <taxon>Asteraceae</taxon>
        <taxon>Carduoideae</taxon>
        <taxon>Cardueae</taxon>
        <taxon>Arctiinae</taxon>
        <taxon>Arctium</taxon>
    </lineage>
</organism>
<accession>A0ACB9DHS2</accession>
<dbReference type="Proteomes" id="UP001055879">
    <property type="component" value="Linkage Group LG03"/>
</dbReference>
<evidence type="ECO:0000313" key="1">
    <source>
        <dbReference type="EMBL" id="KAI3746045.1"/>
    </source>
</evidence>
<proteinExistence type="predicted"/>
<keyword evidence="2" id="KW-1185">Reference proteome</keyword>